<dbReference type="NCBIfam" id="NF010620">
    <property type="entry name" value="PRK14013.2-6"/>
    <property type="match status" value="1"/>
</dbReference>
<sequence>MFKYYKGSFIFTAICLAIAAWLGWGMTGALMGTLGILWIVAVLGVLEVSLSFDNAVVNATVLRDMDAVWRRRFLTWGIVIAVFGMRIIFPLAIVAVAARMGPIDAIILAASDPVRYEQIITDAHVGISGFGGAFLAMVGLTFFLDEDKDVHWIGVIERPFSDLSRISGLAIGIVLLVLYGMSRLIGPEEAMTFIASGIFGLLTYIAVQSVGALLEQEEHVADAAGTVARSGLAGFLYLEVLDASFSFDGVIGAFALSNNLFIIALGLGIGAMFVRSMTVMLVDKGTLAEYRFLEHGAFYAIVALAAIMLLSVRFAIPETVTGLIGAALIGLAFYDSLRSNRRDATPVTATGEHLDHT</sequence>
<dbReference type="RefSeq" id="WP_275228401.1">
    <property type="nucleotide sequence ID" value="NZ_JARESE010000036.1"/>
</dbReference>
<feature type="transmembrane region" description="Helical" evidence="1">
    <location>
        <begin position="73"/>
        <end position="98"/>
    </location>
</feature>
<accession>A0ABT5WSV1</accession>
<organism evidence="2 3">
    <name type="scientific">Novosphingobium album</name>
    <name type="common">ex Liu et al. 2023</name>
    <dbReference type="NCBI Taxonomy" id="3031130"/>
    <lineage>
        <taxon>Bacteria</taxon>
        <taxon>Pseudomonadati</taxon>
        <taxon>Pseudomonadota</taxon>
        <taxon>Alphaproteobacteria</taxon>
        <taxon>Sphingomonadales</taxon>
        <taxon>Sphingomonadaceae</taxon>
        <taxon>Novosphingobium</taxon>
    </lineage>
</organism>
<keyword evidence="1" id="KW-0812">Transmembrane</keyword>
<evidence type="ECO:0000313" key="3">
    <source>
        <dbReference type="Proteomes" id="UP001216253"/>
    </source>
</evidence>
<dbReference type="EMBL" id="JARESE010000036">
    <property type="protein sequence ID" value="MDE8652317.1"/>
    <property type="molecule type" value="Genomic_DNA"/>
</dbReference>
<dbReference type="PANTHER" id="PTHR30238">
    <property type="entry name" value="MEMBRANE BOUND PREDICTED REDOX MODULATOR"/>
    <property type="match status" value="1"/>
</dbReference>
<protein>
    <submittedName>
        <fullName evidence="2">DUF475 domain-containing protein</fullName>
    </submittedName>
</protein>
<feature type="transmembrane region" description="Helical" evidence="1">
    <location>
        <begin position="123"/>
        <end position="145"/>
    </location>
</feature>
<dbReference type="Proteomes" id="UP001216253">
    <property type="component" value="Unassembled WGS sequence"/>
</dbReference>
<comment type="caution">
    <text evidence="2">The sequence shown here is derived from an EMBL/GenBank/DDBJ whole genome shotgun (WGS) entry which is preliminary data.</text>
</comment>
<feature type="transmembrane region" description="Helical" evidence="1">
    <location>
        <begin position="30"/>
        <end position="52"/>
    </location>
</feature>
<feature type="transmembrane region" description="Helical" evidence="1">
    <location>
        <begin position="296"/>
        <end position="314"/>
    </location>
</feature>
<evidence type="ECO:0000256" key="1">
    <source>
        <dbReference type="SAM" id="Phobius"/>
    </source>
</evidence>
<reference evidence="2 3" key="1">
    <citation type="submission" date="2023-03" db="EMBL/GenBank/DDBJ databases">
        <title>NovoSphingobium album sp. nov. isolated from polycyclic aromatic hydrocarbons- and heavy-metal polluted soil.</title>
        <authorList>
            <person name="Liu Z."/>
            <person name="Wang K."/>
        </authorList>
    </citation>
    <scope>NUCLEOTIDE SEQUENCE [LARGE SCALE GENOMIC DNA]</scope>
    <source>
        <strain evidence="2 3">H3SJ31-1</strain>
    </source>
</reference>
<dbReference type="Pfam" id="PF04332">
    <property type="entry name" value="DUF475"/>
    <property type="match status" value="1"/>
</dbReference>
<name>A0ABT5WSV1_9SPHN</name>
<keyword evidence="1" id="KW-1133">Transmembrane helix</keyword>
<feature type="transmembrane region" description="Helical" evidence="1">
    <location>
        <begin position="320"/>
        <end position="337"/>
    </location>
</feature>
<gene>
    <name evidence="2" type="ORF">PYV00_11435</name>
</gene>
<keyword evidence="1" id="KW-0472">Membrane</keyword>
<dbReference type="NCBIfam" id="NF010613">
    <property type="entry name" value="PRK14013.1-3"/>
    <property type="match status" value="1"/>
</dbReference>
<dbReference type="InterPro" id="IPR007427">
    <property type="entry name" value="DUF475"/>
</dbReference>
<evidence type="ECO:0000313" key="2">
    <source>
        <dbReference type="EMBL" id="MDE8652317.1"/>
    </source>
</evidence>
<dbReference type="PANTHER" id="PTHR30238:SF4">
    <property type="entry name" value="SLL1022 PROTEIN"/>
    <property type="match status" value="1"/>
</dbReference>
<feature type="transmembrane region" description="Helical" evidence="1">
    <location>
        <begin position="7"/>
        <end position="24"/>
    </location>
</feature>
<keyword evidence="3" id="KW-1185">Reference proteome</keyword>
<feature type="transmembrane region" description="Helical" evidence="1">
    <location>
        <begin position="166"/>
        <end position="185"/>
    </location>
</feature>
<feature type="transmembrane region" description="Helical" evidence="1">
    <location>
        <begin position="250"/>
        <end position="275"/>
    </location>
</feature>
<feature type="transmembrane region" description="Helical" evidence="1">
    <location>
        <begin position="191"/>
        <end position="213"/>
    </location>
</feature>
<proteinExistence type="predicted"/>